<feature type="non-terminal residue" evidence="1">
    <location>
        <position position="1"/>
    </location>
</feature>
<organism evidence="1 2">
    <name type="scientific">Rotaria sordida</name>
    <dbReference type="NCBI Taxonomy" id="392033"/>
    <lineage>
        <taxon>Eukaryota</taxon>
        <taxon>Metazoa</taxon>
        <taxon>Spiralia</taxon>
        <taxon>Gnathifera</taxon>
        <taxon>Rotifera</taxon>
        <taxon>Eurotatoria</taxon>
        <taxon>Bdelloidea</taxon>
        <taxon>Philodinida</taxon>
        <taxon>Philodinidae</taxon>
        <taxon>Rotaria</taxon>
    </lineage>
</organism>
<sequence>DEYGLKNNYIYCRDHFFEQKSYDLHIILDDSDNHTSPNETRKPKTNKEYFLTLSPTLFPSSYYIESDDNQSNISQHTRQKRLRTSFKTSSITLYEIIF</sequence>
<gene>
    <name evidence="1" type="ORF">JBS370_LOCUS41008</name>
</gene>
<evidence type="ECO:0000313" key="1">
    <source>
        <dbReference type="EMBL" id="CAF4320710.1"/>
    </source>
</evidence>
<protein>
    <submittedName>
        <fullName evidence="1">Uncharacterized protein</fullName>
    </submittedName>
</protein>
<dbReference type="EMBL" id="CAJOBD010041450">
    <property type="protein sequence ID" value="CAF4320710.1"/>
    <property type="molecule type" value="Genomic_DNA"/>
</dbReference>
<reference evidence="1" key="1">
    <citation type="submission" date="2021-02" db="EMBL/GenBank/DDBJ databases">
        <authorList>
            <person name="Nowell W R."/>
        </authorList>
    </citation>
    <scope>NUCLEOTIDE SEQUENCE</scope>
</reference>
<comment type="caution">
    <text evidence="1">The sequence shown here is derived from an EMBL/GenBank/DDBJ whole genome shotgun (WGS) entry which is preliminary data.</text>
</comment>
<evidence type="ECO:0000313" key="2">
    <source>
        <dbReference type="Proteomes" id="UP000663836"/>
    </source>
</evidence>
<name>A0A820J6C5_9BILA</name>
<dbReference type="Proteomes" id="UP000663836">
    <property type="component" value="Unassembled WGS sequence"/>
</dbReference>
<proteinExistence type="predicted"/>
<accession>A0A820J6C5</accession>
<dbReference type="AlphaFoldDB" id="A0A820J6C5"/>